<name>A0A175R6L7_9HYPH</name>
<proteinExistence type="predicted"/>
<dbReference type="OrthoDB" id="9812045at2"/>
<feature type="compositionally biased region" description="Pro residues" evidence="1">
    <location>
        <begin position="53"/>
        <end position="64"/>
    </location>
</feature>
<dbReference type="RefSeq" id="WP_058635812.1">
    <property type="nucleotide sequence ID" value="NZ_LDPZ01000035.1"/>
</dbReference>
<dbReference type="AlphaFoldDB" id="A0A175R6L7"/>
<feature type="compositionally biased region" description="Low complexity" evidence="1">
    <location>
        <begin position="15"/>
        <end position="26"/>
    </location>
</feature>
<reference evidence="3 4" key="1">
    <citation type="journal article" date="2016" name="Front. Microbiol.">
        <title>Genomic Resource of Rice Seed Associated Bacteria.</title>
        <authorList>
            <person name="Midha S."/>
            <person name="Bansal K."/>
            <person name="Sharma S."/>
            <person name="Kumar N."/>
            <person name="Patil P.P."/>
            <person name="Chaudhry V."/>
            <person name="Patil P.B."/>
        </authorList>
    </citation>
    <scope>NUCLEOTIDE SEQUENCE [LARGE SCALE GENOMIC DNA]</scope>
    <source>
        <strain evidence="3 4">NS226</strain>
    </source>
</reference>
<gene>
    <name evidence="3" type="ORF">NS226_16050</name>
</gene>
<dbReference type="Pfam" id="PF12200">
    <property type="entry name" value="DUF3597"/>
    <property type="match status" value="1"/>
</dbReference>
<feature type="region of interest" description="Disordered" evidence="1">
    <location>
        <begin position="1"/>
        <end position="78"/>
    </location>
</feature>
<dbReference type="STRING" id="401562.NS365_19885"/>
<evidence type="ECO:0000313" key="3">
    <source>
        <dbReference type="EMBL" id="KTQ90925.1"/>
    </source>
</evidence>
<organism evidence="3 4">
    <name type="scientific">Aureimonas ureilytica</name>
    <dbReference type="NCBI Taxonomy" id="401562"/>
    <lineage>
        <taxon>Bacteria</taxon>
        <taxon>Pseudomonadati</taxon>
        <taxon>Pseudomonadota</taxon>
        <taxon>Alphaproteobacteria</taxon>
        <taxon>Hyphomicrobiales</taxon>
        <taxon>Aurantimonadaceae</taxon>
        <taxon>Aureimonas</taxon>
    </lineage>
</organism>
<evidence type="ECO:0000313" key="4">
    <source>
        <dbReference type="Proteomes" id="UP000078272"/>
    </source>
</evidence>
<evidence type="ECO:0000259" key="2">
    <source>
        <dbReference type="Pfam" id="PF12200"/>
    </source>
</evidence>
<protein>
    <submittedName>
        <fullName evidence="3">5'-nucleotidase</fullName>
    </submittedName>
</protein>
<dbReference type="Proteomes" id="UP000078272">
    <property type="component" value="Unassembled WGS sequence"/>
</dbReference>
<feature type="domain" description="DUF3597" evidence="2">
    <location>
        <begin position="50"/>
        <end position="158"/>
    </location>
</feature>
<accession>A0A175R6L7</accession>
<sequence>MGFFDRIRDKIFGSAEAAEPAQHPTAAPTPAPSPAPTPAPASAGGAPASTPAAPQPQTPAPASPAAPAGTPSTSAPSQPVDVAAILEAKAKAAGQPLDWRRSIVDLLKLLDLDSSLSARKELAQELHYTGDTNDSATMNTWLHKAVMTKLAENGGQVPADLRD</sequence>
<dbReference type="InterPro" id="IPR022016">
    <property type="entry name" value="DUF3597"/>
</dbReference>
<feature type="compositionally biased region" description="Basic and acidic residues" evidence="1">
    <location>
        <begin position="1"/>
        <end position="11"/>
    </location>
</feature>
<dbReference type="EMBL" id="LDPZ01000035">
    <property type="protein sequence ID" value="KTQ90925.1"/>
    <property type="molecule type" value="Genomic_DNA"/>
</dbReference>
<feature type="compositionally biased region" description="Low complexity" evidence="1">
    <location>
        <begin position="65"/>
        <end position="78"/>
    </location>
</feature>
<feature type="compositionally biased region" description="Pro residues" evidence="1">
    <location>
        <begin position="27"/>
        <end position="39"/>
    </location>
</feature>
<feature type="compositionally biased region" description="Low complexity" evidence="1">
    <location>
        <begin position="40"/>
        <end position="52"/>
    </location>
</feature>
<dbReference type="SUPFAM" id="SSF158634">
    <property type="entry name" value="RPA2825-like"/>
    <property type="match status" value="1"/>
</dbReference>
<dbReference type="eggNOG" id="ENOG5032RKY">
    <property type="taxonomic scope" value="Bacteria"/>
</dbReference>
<comment type="caution">
    <text evidence="3">The sequence shown here is derived from an EMBL/GenBank/DDBJ whole genome shotgun (WGS) entry which is preliminary data.</text>
</comment>
<dbReference type="PATRIC" id="fig|401562.3.peg.2926"/>
<evidence type="ECO:0000256" key="1">
    <source>
        <dbReference type="SAM" id="MobiDB-lite"/>
    </source>
</evidence>